<evidence type="ECO:0000313" key="12">
    <source>
        <dbReference type="Proteomes" id="UP000593567"/>
    </source>
</evidence>
<evidence type="ECO:0000256" key="8">
    <source>
        <dbReference type="PROSITE-ProRule" id="PRU00221"/>
    </source>
</evidence>
<dbReference type="InterPro" id="IPR036322">
    <property type="entry name" value="WD40_repeat_dom_sf"/>
</dbReference>
<dbReference type="PROSITE" id="PS50294">
    <property type="entry name" value="WD_REPEATS_REGION"/>
    <property type="match status" value="1"/>
</dbReference>
<sequence>MATLAISKKRQREGTEHSSESRSSKEEDTLFSSSALADSDYDSTDSESSQFSGLSEDDSEEESETYSDTEHTPEEFQNQPSDIKINEYEYDSSDEEATISLVCMVVGYKEYCGKHSNALPQTGDELDHLIEQSENPDYWRTVKDPQTGQNIVLSREDCAVIQRIKSGKYADKDVNAFNIDWPSSFESEVEIHPLSNRPEDKRSFIPSKWERLKVGKMVHSMKMGWMKTPSQRKKELEEKNDEDDHYYDLWSNEDENDRSRLKMHIPAPKITLPGHAESYNPPPEYLFSKEERSKWQETDKEDRRQDFVPHKYSSMRAIPAFKNFMNERFARCLDLYLCPRQQKMRMNVNPEDLIPKLPQPKDLQPFLQLRLSHDSMTVECSVVYTGHKDLVRKISLDPLGQWMVSGSDDKTVKFWELHTGRCMKTLVLDDKVKSVAWCPNANISLVAVAVGNHVILVNPGLGDKLIVTKTDELLAESSPPEQEKGLVTTWSEYTSDSQEFTESNLRLKVTHSKSVSQISWHAKGDYFAATLSGAGNQSVIIHQLSKRRSQCPFSKPKGLVQCTLFHPNKPFLFVATQRYIRVYNLLKQELSRKLQANCKWISSMAIHPGGDNVITGSYDCRLHWFDMDLSTKPYQTLKHQKKAIRSVDIHKKYPLFASTSDDGSVVVCHGMVYNDLMQNPLIVPVKVLRGHVTTNGLNAIDCVFHPNQPWLLTSGADSTIRLFS</sequence>
<dbReference type="GO" id="GO:0030687">
    <property type="term" value="C:preribosome, large subunit precursor"/>
    <property type="evidence" value="ECO:0007669"/>
    <property type="project" value="UniProtKB-UniRule"/>
</dbReference>
<keyword evidence="4" id="KW-0677">Repeat</keyword>
<dbReference type="InterPro" id="IPR028598">
    <property type="entry name" value="BOP1/Erb1"/>
</dbReference>
<dbReference type="FunFam" id="2.130.10.10:FF:000061">
    <property type="entry name" value="Ribosome biogenesis protein BOP1 homolog"/>
    <property type="match status" value="1"/>
</dbReference>
<feature type="repeat" description="WD" evidence="8">
    <location>
        <begin position="384"/>
        <end position="425"/>
    </location>
</feature>
<dbReference type="PROSITE" id="PS00678">
    <property type="entry name" value="WD_REPEATS_1"/>
    <property type="match status" value="1"/>
</dbReference>
<dbReference type="OrthoDB" id="5571054at2759"/>
<organism evidence="11 12">
    <name type="scientific">Bugula neritina</name>
    <name type="common">Brown bryozoan</name>
    <name type="synonym">Sertularia neritina</name>
    <dbReference type="NCBI Taxonomy" id="10212"/>
    <lineage>
        <taxon>Eukaryota</taxon>
        <taxon>Metazoa</taxon>
        <taxon>Spiralia</taxon>
        <taxon>Lophotrochozoa</taxon>
        <taxon>Bryozoa</taxon>
        <taxon>Gymnolaemata</taxon>
        <taxon>Cheilostomatida</taxon>
        <taxon>Flustrina</taxon>
        <taxon>Buguloidea</taxon>
        <taxon>Bugulidae</taxon>
        <taxon>Bugula</taxon>
    </lineage>
</organism>
<evidence type="ECO:0000256" key="1">
    <source>
        <dbReference type="ARBA" id="ARBA00022517"/>
    </source>
</evidence>
<dbReference type="SMART" id="SM01035">
    <property type="entry name" value="BOP1NT"/>
    <property type="match status" value="1"/>
</dbReference>
<comment type="function">
    <text evidence="7">Required for maturation of ribosomal RNAs and formation of the large ribosomal subunit.</text>
</comment>
<dbReference type="AlphaFoldDB" id="A0A7J7K4E1"/>
<dbReference type="InterPro" id="IPR001680">
    <property type="entry name" value="WD40_rpt"/>
</dbReference>
<accession>A0A7J7K4E1</accession>
<dbReference type="EMBL" id="VXIV02001507">
    <property type="protein sequence ID" value="KAF6032468.1"/>
    <property type="molecule type" value="Genomic_DNA"/>
</dbReference>
<name>A0A7J7K4E1_BUGNE</name>
<dbReference type="InterPro" id="IPR019775">
    <property type="entry name" value="WD40_repeat_CS"/>
</dbReference>
<dbReference type="Proteomes" id="UP000593567">
    <property type="component" value="Unassembled WGS sequence"/>
</dbReference>
<dbReference type="Pfam" id="PF00400">
    <property type="entry name" value="WD40"/>
    <property type="match status" value="4"/>
</dbReference>
<keyword evidence="5 7" id="KW-0539">Nucleus</keyword>
<feature type="compositionally biased region" description="Acidic residues" evidence="9">
    <location>
        <begin position="55"/>
        <end position="67"/>
    </location>
</feature>
<dbReference type="GO" id="GO:0005654">
    <property type="term" value="C:nucleoplasm"/>
    <property type="evidence" value="ECO:0007669"/>
    <property type="project" value="UniProtKB-SubCell"/>
</dbReference>
<evidence type="ECO:0000256" key="7">
    <source>
        <dbReference type="HAMAP-Rule" id="MF_03027"/>
    </source>
</evidence>
<feature type="domain" description="BOP1 N-terminal" evidence="10">
    <location>
        <begin position="108"/>
        <end position="367"/>
    </location>
</feature>
<comment type="function">
    <text evidence="6">Component of the PeBoW complex, which is required for maturation of 28S and 5.8S ribosomal RNAs and formation of the 60S ribosome.</text>
</comment>
<dbReference type="GO" id="GO:0000466">
    <property type="term" value="P:maturation of 5.8S rRNA from tricistronic rRNA transcript (SSU-rRNA, 5.8S rRNA, LSU-rRNA)"/>
    <property type="evidence" value="ECO:0007669"/>
    <property type="project" value="UniProtKB-UniRule"/>
</dbReference>
<keyword evidence="2 7" id="KW-0698">rRNA processing</keyword>
<comment type="similarity">
    <text evidence="7">Belongs to the WD repeat BOP1/ERB1 family.</text>
</comment>
<protein>
    <recommendedName>
        <fullName evidence="7">Ribosome biogenesis protein BOP1 homolog</fullName>
    </recommendedName>
</protein>
<keyword evidence="3 8" id="KW-0853">WD repeat</keyword>
<keyword evidence="1 7" id="KW-0690">Ribosome biogenesis</keyword>
<evidence type="ECO:0000256" key="5">
    <source>
        <dbReference type="ARBA" id="ARBA00023242"/>
    </source>
</evidence>
<evidence type="ECO:0000256" key="4">
    <source>
        <dbReference type="ARBA" id="ARBA00022737"/>
    </source>
</evidence>
<dbReference type="Gene3D" id="2.130.10.10">
    <property type="entry name" value="YVTN repeat-like/Quinoprotein amine dehydrogenase"/>
    <property type="match status" value="1"/>
</dbReference>
<dbReference type="InterPro" id="IPR015943">
    <property type="entry name" value="WD40/YVTN_repeat-like_dom_sf"/>
</dbReference>
<evidence type="ECO:0000256" key="3">
    <source>
        <dbReference type="ARBA" id="ARBA00022574"/>
    </source>
</evidence>
<feature type="compositionally biased region" description="Basic and acidic residues" evidence="9">
    <location>
        <begin position="12"/>
        <end position="28"/>
    </location>
</feature>
<dbReference type="PROSITE" id="PS50082">
    <property type="entry name" value="WD_REPEATS_2"/>
    <property type="match status" value="1"/>
</dbReference>
<keyword evidence="12" id="KW-1185">Reference proteome</keyword>
<feature type="region of interest" description="Disordered" evidence="9">
    <location>
        <begin position="1"/>
        <end position="82"/>
    </location>
</feature>
<dbReference type="HAMAP" id="MF_03027">
    <property type="entry name" value="BOP1"/>
    <property type="match status" value="1"/>
</dbReference>
<dbReference type="InterPro" id="IPR012953">
    <property type="entry name" value="BOP1_N_dom"/>
</dbReference>
<evidence type="ECO:0000256" key="6">
    <source>
        <dbReference type="ARBA" id="ARBA00055102"/>
    </source>
</evidence>
<evidence type="ECO:0000256" key="9">
    <source>
        <dbReference type="SAM" id="MobiDB-lite"/>
    </source>
</evidence>
<evidence type="ECO:0000256" key="2">
    <source>
        <dbReference type="ARBA" id="ARBA00022552"/>
    </source>
</evidence>
<dbReference type="SMART" id="SM00320">
    <property type="entry name" value="WD40"/>
    <property type="match status" value="7"/>
</dbReference>
<reference evidence="11" key="1">
    <citation type="submission" date="2020-06" db="EMBL/GenBank/DDBJ databases">
        <title>Draft genome of Bugula neritina, a colonial animal packing powerful symbionts and potential medicines.</title>
        <authorList>
            <person name="Rayko M."/>
        </authorList>
    </citation>
    <scope>NUCLEOTIDE SEQUENCE [LARGE SCALE GENOMIC DNA]</scope>
    <source>
        <strain evidence="11">Kwan_BN1</strain>
    </source>
</reference>
<evidence type="ECO:0000313" key="11">
    <source>
        <dbReference type="EMBL" id="KAF6032468.1"/>
    </source>
</evidence>
<dbReference type="GO" id="GO:0043021">
    <property type="term" value="F:ribonucleoprotein complex binding"/>
    <property type="evidence" value="ECO:0007669"/>
    <property type="project" value="UniProtKB-UniRule"/>
</dbReference>
<dbReference type="PANTHER" id="PTHR17605">
    <property type="entry name" value="RIBOSOME BIOGENESIS PROTEIN BOP1 BLOCK OF PROLIFERATION 1 PROTEIN"/>
    <property type="match status" value="1"/>
</dbReference>
<dbReference type="PANTHER" id="PTHR17605:SF0">
    <property type="entry name" value="RIBOSOME BIOGENESIS PROTEIN BOP1"/>
    <property type="match status" value="1"/>
</dbReference>
<dbReference type="Pfam" id="PF08145">
    <property type="entry name" value="BOP1NT"/>
    <property type="match status" value="1"/>
</dbReference>
<comment type="subcellular location">
    <subcellularLocation>
        <location evidence="7">Nucleus</location>
        <location evidence="7">Nucleolus</location>
    </subcellularLocation>
    <subcellularLocation>
        <location evidence="7">Nucleus</location>
        <location evidence="7">Nucleoplasm</location>
    </subcellularLocation>
</comment>
<dbReference type="GO" id="GO:0070545">
    <property type="term" value="C:PeBoW complex"/>
    <property type="evidence" value="ECO:0007669"/>
    <property type="project" value="TreeGrafter"/>
</dbReference>
<comment type="caution">
    <text evidence="11">The sequence shown here is derived from an EMBL/GenBank/DDBJ whole genome shotgun (WGS) entry which is preliminary data.</text>
</comment>
<evidence type="ECO:0000259" key="10">
    <source>
        <dbReference type="SMART" id="SM01035"/>
    </source>
</evidence>
<proteinExistence type="inferred from homology"/>
<dbReference type="GO" id="GO:0000463">
    <property type="term" value="P:maturation of LSU-rRNA from tricistronic rRNA transcript (SSU-rRNA, 5.8S rRNA, LSU-rRNA)"/>
    <property type="evidence" value="ECO:0007669"/>
    <property type="project" value="UniProtKB-UniRule"/>
</dbReference>
<dbReference type="SUPFAM" id="SSF50978">
    <property type="entry name" value="WD40 repeat-like"/>
    <property type="match status" value="1"/>
</dbReference>
<gene>
    <name evidence="11" type="ORF">EB796_009282</name>
</gene>